<dbReference type="RefSeq" id="WP_100281293.1">
    <property type="nucleotide sequence ID" value="NZ_CP024923.1"/>
</dbReference>
<dbReference type="Proteomes" id="UP000229081">
    <property type="component" value="Chromosome"/>
</dbReference>
<dbReference type="KEGG" id="sphc:CVN68_05390"/>
<evidence type="ECO:0000256" key="1">
    <source>
        <dbReference type="SAM" id="SignalP"/>
    </source>
</evidence>
<sequence>MIAALLLAGLLTGQSAPAALTDPLAPAREGKLRCISPNPARLTCRAIIRYKVDSDGDFDATVSGLVSRDATVLLRYKTFGRIEQGGVCAMVRTSDFQNGTLLGSGRPLAPNADNAMRLQVLDAVQPIEGKKRCYQDRTEDGVTRSVVTLDGVAHPELSQTVVWVSPRDGYAVGR</sequence>
<proteinExistence type="predicted"/>
<protein>
    <submittedName>
        <fullName evidence="2">Uncharacterized protein</fullName>
    </submittedName>
</protein>
<keyword evidence="1" id="KW-0732">Signal</keyword>
<evidence type="ECO:0000313" key="2">
    <source>
        <dbReference type="EMBL" id="ATY31483.1"/>
    </source>
</evidence>
<dbReference type="OrthoDB" id="7189171at2"/>
<keyword evidence="3" id="KW-1185">Reference proteome</keyword>
<dbReference type="EMBL" id="CP024923">
    <property type="protein sequence ID" value="ATY31483.1"/>
    <property type="molecule type" value="Genomic_DNA"/>
</dbReference>
<dbReference type="AlphaFoldDB" id="A0A2K8MCA1"/>
<feature type="signal peptide" evidence="1">
    <location>
        <begin position="1"/>
        <end position="18"/>
    </location>
</feature>
<name>A0A2K8MCA1_9SPHN</name>
<gene>
    <name evidence="2" type="ORF">CVN68_05390</name>
</gene>
<feature type="chain" id="PRO_5014972460" evidence="1">
    <location>
        <begin position="19"/>
        <end position="174"/>
    </location>
</feature>
<organism evidence="2 3">
    <name type="scientific">Sphingomonas psychrotolerans</name>
    <dbReference type="NCBI Taxonomy" id="1327635"/>
    <lineage>
        <taxon>Bacteria</taxon>
        <taxon>Pseudomonadati</taxon>
        <taxon>Pseudomonadota</taxon>
        <taxon>Alphaproteobacteria</taxon>
        <taxon>Sphingomonadales</taxon>
        <taxon>Sphingomonadaceae</taxon>
        <taxon>Sphingomonas</taxon>
    </lineage>
</organism>
<evidence type="ECO:0000313" key="3">
    <source>
        <dbReference type="Proteomes" id="UP000229081"/>
    </source>
</evidence>
<accession>A0A2K8MCA1</accession>
<reference evidence="2 3" key="1">
    <citation type="submission" date="2017-11" db="EMBL/GenBank/DDBJ databases">
        <title>Complete genome sequence of Sphingomonas sp. Strain Cra20, a psychrotolerant potential plant growth promoting rhizobacteria.</title>
        <authorList>
            <person name="Luo Y."/>
        </authorList>
    </citation>
    <scope>NUCLEOTIDE SEQUENCE [LARGE SCALE GENOMIC DNA]</scope>
    <source>
        <strain evidence="2 3">Cra20</strain>
    </source>
</reference>